<gene>
    <name evidence="14" type="ORF">CDCA_CDCA12G3448</name>
</gene>
<dbReference type="InterPro" id="IPR002044">
    <property type="entry name" value="CBM20"/>
</dbReference>
<feature type="domain" description="CBM20" evidence="13">
    <location>
        <begin position="175"/>
        <end position="309"/>
    </location>
</feature>
<evidence type="ECO:0000256" key="8">
    <source>
        <dbReference type="RuleBase" id="RU000394"/>
    </source>
</evidence>
<reference evidence="14 15" key="1">
    <citation type="submission" date="2022-07" db="EMBL/GenBank/DDBJ databases">
        <title>Genome-wide signatures of adaptation to extreme environments.</title>
        <authorList>
            <person name="Cho C.H."/>
            <person name="Yoon H.S."/>
        </authorList>
    </citation>
    <scope>NUCLEOTIDE SEQUENCE [LARGE SCALE GENOMIC DNA]</scope>
    <source>
        <strain evidence="14 15">DBV 063 E5</strain>
    </source>
</reference>
<evidence type="ECO:0000256" key="5">
    <source>
        <dbReference type="ARBA" id="ARBA00023175"/>
    </source>
</evidence>
<feature type="domain" description="PLAT" evidence="12">
    <location>
        <begin position="29"/>
        <end position="167"/>
    </location>
</feature>
<dbReference type="SUPFAM" id="SSF49723">
    <property type="entry name" value="Lipase/lipooxygenase domain (PLAT/LH2 domain)"/>
    <property type="match status" value="1"/>
</dbReference>
<evidence type="ECO:0000256" key="10">
    <source>
        <dbReference type="SAM" id="MobiDB-lite"/>
    </source>
</evidence>
<feature type="compositionally biased region" description="Polar residues" evidence="10">
    <location>
        <begin position="977"/>
        <end position="986"/>
    </location>
</feature>
<comment type="similarity">
    <text evidence="7 8">Belongs to the TRAFAC class myosin-kinesin ATPase superfamily. Kinesin family.</text>
</comment>
<dbReference type="AlphaFoldDB" id="A0AAV9J083"/>
<evidence type="ECO:0000259" key="13">
    <source>
        <dbReference type="PROSITE" id="PS51166"/>
    </source>
</evidence>
<organism evidence="14 15">
    <name type="scientific">Cyanidium caldarium</name>
    <name type="common">Red alga</name>
    <dbReference type="NCBI Taxonomy" id="2771"/>
    <lineage>
        <taxon>Eukaryota</taxon>
        <taxon>Rhodophyta</taxon>
        <taxon>Bangiophyceae</taxon>
        <taxon>Cyanidiales</taxon>
        <taxon>Cyanidiaceae</taxon>
        <taxon>Cyanidium</taxon>
    </lineage>
</organism>
<dbReference type="Proteomes" id="UP001301350">
    <property type="component" value="Unassembled WGS sequence"/>
</dbReference>
<dbReference type="SUPFAM" id="SSF52540">
    <property type="entry name" value="P-loop containing nucleoside triphosphate hydrolases"/>
    <property type="match status" value="1"/>
</dbReference>
<dbReference type="PROSITE" id="PS00411">
    <property type="entry name" value="KINESIN_MOTOR_1"/>
    <property type="match status" value="1"/>
</dbReference>
<accession>A0AAV9J083</accession>
<keyword evidence="5 7" id="KW-0505">Motor protein</keyword>
<feature type="compositionally biased region" description="Basic and acidic residues" evidence="10">
    <location>
        <begin position="927"/>
        <end position="947"/>
    </location>
</feature>
<dbReference type="EMBL" id="JANCYW010000012">
    <property type="protein sequence ID" value="KAK4537423.1"/>
    <property type="molecule type" value="Genomic_DNA"/>
</dbReference>
<name>A0AAV9J083_CYACA</name>
<dbReference type="SMART" id="SM00129">
    <property type="entry name" value="KISc"/>
    <property type="match status" value="1"/>
</dbReference>
<evidence type="ECO:0000256" key="7">
    <source>
        <dbReference type="PROSITE-ProRule" id="PRU00283"/>
    </source>
</evidence>
<dbReference type="InterPro" id="IPR036961">
    <property type="entry name" value="Kinesin_motor_dom_sf"/>
</dbReference>
<feature type="compositionally biased region" description="Low complexity" evidence="10">
    <location>
        <begin position="916"/>
        <end position="926"/>
    </location>
</feature>
<proteinExistence type="inferred from homology"/>
<feature type="region of interest" description="Disordered" evidence="10">
    <location>
        <begin position="1"/>
        <end position="24"/>
    </location>
</feature>
<dbReference type="InterPro" id="IPR001024">
    <property type="entry name" value="PLAT/LH2_dom"/>
</dbReference>
<dbReference type="FunFam" id="3.40.850.10:FF:000044">
    <property type="entry name" value="p-loop containing nucleoside triphosphate hydrolases superfamily protein"/>
    <property type="match status" value="1"/>
</dbReference>
<dbReference type="PROSITE" id="PS51166">
    <property type="entry name" value="CBM20"/>
    <property type="match status" value="1"/>
</dbReference>
<dbReference type="Gene3D" id="3.40.850.10">
    <property type="entry name" value="Kinesin motor domain"/>
    <property type="match status" value="1"/>
</dbReference>
<dbReference type="GO" id="GO:0005874">
    <property type="term" value="C:microtubule"/>
    <property type="evidence" value="ECO:0007669"/>
    <property type="project" value="UniProtKB-KW"/>
</dbReference>
<dbReference type="SUPFAM" id="SSF49452">
    <property type="entry name" value="Starch-binding domain-like"/>
    <property type="match status" value="1"/>
</dbReference>
<keyword evidence="1 8" id="KW-0493">Microtubule</keyword>
<dbReference type="InterPro" id="IPR013784">
    <property type="entry name" value="Carb-bd-like_fold"/>
</dbReference>
<keyword evidence="2 7" id="KW-0547">Nucleotide-binding</keyword>
<dbReference type="Pfam" id="PF00686">
    <property type="entry name" value="CBM_20"/>
    <property type="match status" value="1"/>
</dbReference>
<feature type="domain" description="Kinesin motor" evidence="11">
    <location>
        <begin position="477"/>
        <end position="788"/>
    </location>
</feature>
<dbReference type="SMART" id="SM01065">
    <property type="entry name" value="CBM_2"/>
    <property type="match status" value="1"/>
</dbReference>
<feature type="compositionally biased region" description="Low complexity" evidence="10">
    <location>
        <begin position="854"/>
        <end position="869"/>
    </location>
</feature>
<dbReference type="PROSITE" id="PS50095">
    <property type="entry name" value="PLAT"/>
    <property type="match status" value="1"/>
</dbReference>
<keyword evidence="15" id="KW-1185">Reference proteome</keyword>
<feature type="coiled-coil region" evidence="9">
    <location>
        <begin position="400"/>
        <end position="434"/>
    </location>
</feature>
<protein>
    <recommendedName>
        <fullName evidence="8">Kinesin-like protein</fullName>
    </recommendedName>
</protein>
<evidence type="ECO:0000313" key="14">
    <source>
        <dbReference type="EMBL" id="KAK4537423.1"/>
    </source>
</evidence>
<dbReference type="PRINTS" id="PR00380">
    <property type="entry name" value="KINESINHEAVY"/>
</dbReference>
<comment type="caution">
    <text evidence="14">The sequence shown here is derived from an EMBL/GenBank/DDBJ whole genome shotgun (WGS) entry which is preliminary data.</text>
</comment>
<dbReference type="InterPro" id="IPR036392">
    <property type="entry name" value="PLAT/LH2_dom_sf"/>
</dbReference>
<feature type="region of interest" description="Disordered" evidence="10">
    <location>
        <begin position="836"/>
        <end position="986"/>
    </location>
</feature>
<evidence type="ECO:0000313" key="15">
    <source>
        <dbReference type="Proteomes" id="UP001301350"/>
    </source>
</evidence>
<sequence length="986" mass="109686">MRIRTAEARNSRESKRQKMDERSNAGGEACYRVAVTTGDARGSGIELPVYVMLTGSQGVTDEVLLNGRQQLLDGENGSTVADVAPLARGSTCVFLLRGVSDIGTLDRVSLRLDVDLDAVDTGAWRLERLSVERADDCGNPMGTEWIFSVGRWIDRDCGYAVELQRAMAAEVPVDDSGATVVKVRLAMHHMPKESAHEDIFVSGSIAELGDWNVERAVRMEKVMPVRSSMSAKGRKNSGCVASAWRGDWEYRFTLHPDHAADFEYKYFIRNRRTCAVIWEHGPNRKMVIERIGNIDDADVTVKLDDQWNTPTMCRKVLNSYLVNGLASPLSKLLGSSEDGVMHAVRRIRDELEGMKRENAQLRAQLPQHADQDAREQQLRACRESERQEAAALRHRHASGLHDLRTAVQTVQAALEQVRAEVQRSQRDTAELLQTEGHRLAECLGRFQRERDHALSMWRRESHWRRKLFNEVQELKGNIRVFCRARPCLLQRREHSAIEVIDADKVLVKQKLFEFDRVFGEVHTQEQVYEDTSPLVTSVMDGYNVCIFAYGQTGSGKTYTMSGPPESRGVNFRALEELFRIGEERSAAVQYTVEVSMLEIYNESLRDLIQNRPDERLDIKLGADGNPCVPDLLWVPVHSLHEVWEVMEAGSRHRAQGATRLNIESSRSHLVVSVVVQGVNRHTGSRLTGKLHLVDLAGSERVARSEAEGARLREAQHINKSLSALGDVFAALLAKQAHVPYRNSRLTHLLQDSLGGDSKTLMFVNVSPSAEDVSETLSSLQFAQRVARVELGAATRHTESADLNKYVKAAGRAQEELRAREEEVATLRQRVLALQSELRQVQARRTSSGRGGAFSGARQQRQRQQQSTSSPVYSPGADSDDKENGGVGERSPPTEKDTAMKEAAAVPSPRPLSAVNRTPAATAATPLPRRDTRAEQLRRQANECKREGAPPPVTYAFGSRVSTATPPRQGLRSRAAPGTNTPASGRP</sequence>
<dbReference type="GO" id="GO:0008017">
    <property type="term" value="F:microtubule binding"/>
    <property type="evidence" value="ECO:0007669"/>
    <property type="project" value="InterPro"/>
</dbReference>
<evidence type="ECO:0000259" key="12">
    <source>
        <dbReference type="PROSITE" id="PS50095"/>
    </source>
</evidence>
<evidence type="ECO:0000256" key="9">
    <source>
        <dbReference type="SAM" id="Coils"/>
    </source>
</evidence>
<evidence type="ECO:0000256" key="4">
    <source>
        <dbReference type="ARBA" id="ARBA00023054"/>
    </source>
</evidence>
<keyword evidence="4 9" id="KW-0175">Coiled coil</keyword>
<dbReference type="PANTHER" id="PTHR47972:SF28">
    <property type="entry name" value="KINESIN-LIKE PROTEIN KLP-3"/>
    <property type="match status" value="1"/>
</dbReference>
<evidence type="ECO:0000256" key="6">
    <source>
        <dbReference type="PROSITE-ProRule" id="PRU00152"/>
    </source>
</evidence>
<feature type="coiled-coil region" evidence="9">
    <location>
        <begin position="344"/>
        <end position="371"/>
    </location>
</feature>
<feature type="binding site" evidence="7">
    <location>
        <begin position="550"/>
        <end position="557"/>
    </location>
    <ligand>
        <name>ATP</name>
        <dbReference type="ChEBI" id="CHEBI:30616"/>
    </ligand>
</feature>
<evidence type="ECO:0000256" key="1">
    <source>
        <dbReference type="ARBA" id="ARBA00022701"/>
    </source>
</evidence>
<evidence type="ECO:0000256" key="2">
    <source>
        <dbReference type="ARBA" id="ARBA00022741"/>
    </source>
</evidence>
<dbReference type="InterPro" id="IPR027417">
    <property type="entry name" value="P-loop_NTPase"/>
</dbReference>
<dbReference type="InterPro" id="IPR001752">
    <property type="entry name" value="Kinesin_motor_dom"/>
</dbReference>
<dbReference type="Pfam" id="PF00225">
    <property type="entry name" value="Kinesin"/>
    <property type="match status" value="1"/>
</dbReference>
<keyword evidence="3 7" id="KW-0067">ATP-binding</keyword>
<dbReference type="InterPro" id="IPR027640">
    <property type="entry name" value="Kinesin-like_fam"/>
</dbReference>
<dbReference type="Gene3D" id="2.60.40.10">
    <property type="entry name" value="Immunoglobulins"/>
    <property type="match status" value="1"/>
</dbReference>
<dbReference type="InterPro" id="IPR019821">
    <property type="entry name" value="Kinesin_motor_CS"/>
</dbReference>
<dbReference type="GO" id="GO:0005524">
    <property type="term" value="F:ATP binding"/>
    <property type="evidence" value="ECO:0007669"/>
    <property type="project" value="UniProtKB-UniRule"/>
</dbReference>
<dbReference type="GO" id="GO:0003777">
    <property type="term" value="F:microtubule motor activity"/>
    <property type="evidence" value="ECO:0007669"/>
    <property type="project" value="InterPro"/>
</dbReference>
<dbReference type="GO" id="GO:0007018">
    <property type="term" value="P:microtubule-based movement"/>
    <property type="evidence" value="ECO:0007669"/>
    <property type="project" value="InterPro"/>
</dbReference>
<comment type="caution">
    <text evidence="6">Lacks conserved residue(s) required for the propagation of feature annotation.</text>
</comment>
<evidence type="ECO:0000256" key="3">
    <source>
        <dbReference type="ARBA" id="ARBA00022840"/>
    </source>
</evidence>
<dbReference type="InterPro" id="IPR013783">
    <property type="entry name" value="Ig-like_fold"/>
</dbReference>
<feature type="compositionally biased region" description="Basic and acidic residues" evidence="10">
    <location>
        <begin position="1"/>
        <end position="23"/>
    </location>
</feature>
<dbReference type="Gene3D" id="2.60.60.20">
    <property type="entry name" value="PLAT/LH2 domain"/>
    <property type="match status" value="1"/>
</dbReference>
<dbReference type="PROSITE" id="PS50067">
    <property type="entry name" value="KINESIN_MOTOR_2"/>
    <property type="match status" value="1"/>
</dbReference>
<evidence type="ECO:0000259" key="11">
    <source>
        <dbReference type="PROSITE" id="PS50067"/>
    </source>
</evidence>
<dbReference type="PANTHER" id="PTHR47972">
    <property type="entry name" value="KINESIN-LIKE PROTEIN KLP-3"/>
    <property type="match status" value="1"/>
</dbReference>
<dbReference type="GO" id="GO:2001070">
    <property type="term" value="F:starch binding"/>
    <property type="evidence" value="ECO:0007669"/>
    <property type="project" value="InterPro"/>
</dbReference>